<keyword evidence="3 5" id="KW-1133">Transmembrane helix</keyword>
<dbReference type="RefSeq" id="WP_234866422.1">
    <property type="nucleotide sequence ID" value="NZ_JAKEVY010000003.1"/>
</dbReference>
<feature type="transmembrane region" description="Helical" evidence="5">
    <location>
        <begin position="269"/>
        <end position="289"/>
    </location>
</feature>
<comment type="subcellular location">
    <subcellularLocation>
        <location evidence="1">Membrane</location>
        <topology evidence="1">Multi-pass membrane protein</topology>
    </subcellularLocation>
</comment>
<reference evidence="6 7" key="1">
    <citation type="submission" date="2022-01" db="EMBL/GenBank/DDBJ databases">
        <title>Flavihumibacter sp. nov., isolated from sediment of a river.</title>
        <authorList>
            <person name="Liu H."/>
        </authorList>
    </citation>
    <scope>NUCLEOTIDE SEQUENCE [LARGE SCALE GENOMIC DNA]</scope>
    <source>
        <strain evidence="6 7">RY-1</strain>
    </source>
</reference>
<sequence>MKNKTSSGFWAAAFLMATSAIGPGFLTQTTVFTQELLASFSCIILVSILLDIGVQLNVWQILFARRQTANQVADTLLPGLGKVLALLIVMGGFAFNIGNIAGAGLGLETVTGIPNRISAAITVGLILLLMMSRQRALPFMDQAVKWMGISMIILTGYVAVSSAPPLGELAIQTILPTRFDYKALLTIVGGTVGGYICFAGAHRILEASKTEEITLKSVRRSAITGILTASIMRYLLFLAALGVASRGLLSASGNPSAEVFRQAAGETGFRLFGIVMWCAAVTSVLGSAYTSISFARSYLPWLDKHPEKGIQVFIISSAIFFLFWGKPVQLLLAAGLINGIILPVSLVILLVAVGNKKSSYQHPRSLQIVGWLIAALLTWTTIQVLLQN</sequence>
<keyword evidence="2 5" id="KW-0812">Transmembrane</keyword>
<dbReference type="InterPro" id="IPR001046">
    <property type="entry name" value="NRAMP_fam"/>
</dbReference>
<evidence type="ECO:0000256" key="4">
    <source>
        <dbReference type="ARBA" id="ARBA00023136"/>
    </source>
</evidence>
<evidence type="ECO:0000256" key="2">
    <source>
        <dbReference type="ARBA" id="ARBA00022692"/>
    </source>
</evidence>
<dbReference type="Pfam" id="PF01566">
    <property type="entry name" value="Nramp"/>
    <property type="match status" value="1"/>
</dbReference>
<proteinExistence type="predicted"/>
<feature type="transmembrane region" description="Helical" evidence="5">
    <location>
        <begin position="309"/>
        <end position="325"/>
    </location>
</feature>
<protein>
    <submittedName>
        <fullName evidence="6">Divalent metal cation transporter</fullName>
    </submittedName>
</protein>
<evidence type="ECO:0000256" key="1">
    <source>
        <dbReference type="ARBA" id="ARBA00004141"/>
    </source>
</evidence>
<evidence type="ECO:0000256" key="5">
    <source>
        <dbReference type="SAM" id="Phobius"/>
    </source>
</evidence>
<feature type="transmembrane region" description="Helical" evidence="5">
    <location>
        <begin position="36"/>
        <end position="62"/>
    </location>
</feature>
<feature type="transmembrane region" description="Helical" evidence="5">
    <location>
        <begin position="83"/>
        <end position="107"/>
    </location>
</feature>
<feature type="transmembrane region" description="Helical" evidence="5">
    <location>
        <begin position="226"/>
        <end position="249"/>
    </location>
</feature>
<name>A0ABS9BIC8_9BACT</name>
<evidence type="ECO:0000313" key="7">
    <source>
        <dbReference type="Proteomes" id="UP001200145"/>
    </source>
</evidence>
<gene>
    <name evidence="6" type="ORF">L0U88_12605</name>
</gene>
<organism evidence="6 7">
    <name type="scientific">Flavihumibacter fluminis</name>
    <dbReference type="NCBI Taxonomy" id="2909236"/>
    <lineage>
        <taxon>Bacteria</taxon>
        <taxon>Pseudomonadati</taxon>
        <taxon>Bacteroidota</taxon>
        <taxon>Chitinophagia</taxon>
        <taxon>Chitinophagales</taxon>
        <taxon>Chitinophagaceae</taxon>
        <taxon>Flavihumibacter</taxon>
    </lineage>
</organism>
<feature type="transmembrane region" description="Helical" evidence="5">
    <location>
        <begin position="113"/>
        <end position="131"/>
    </location>
</feature>
<keyword evidence="7" id="KW-1185">Reference proteome</keyword>
<accession>A0ABS9BIC8</accession>
<feature type="transmembrane region" description="Helical" evidence="5">
    <location>
        <begin position="143"/>
        <end position="163"/>
    </location>
</feature>
<keyword evidence="4 5" id="KW-0472">Membrane</keyword>
<evidence type="ECO:0000313" key="6">
    <source>
        <dbReference type="EMBL" id="MCF1715469.1"/>
    </source>
</evidence>
<feature type="transmembrane region" description="Helical" evidence="5">
    <location>
        <begin position="183"/>
        <end position="205"/>
    </location>
</feature>
<feature type="transmembrane region" description="Helical" evidence="5">
    <location>
        <begin position="331"/>
        <end position="353"/>
    </location>
</feature>
<dbReference type="Proteomes" id="UP001200145">
    <property type="component" value="Unassembled WGS sequence"/>
</dbReference>
<feature type="transmembrane region" description="Helical" evidence="5">
    <location>
        <begin position="365"/>
        <end position="386"/>
    </location>
</feature>
<evidence type="ECO:0000256" key="3">
    <source>
        <dbReference type="ARBA" id="ARBA00022989"/>
    </source>
</evidence>
<dbReference type="EMBL" id="JAKEVY010000003">
    <property type="protein sequence ID" value="MCF1715469.1"/>
    <property type="molecule type" value="Genomic_DNA"/>
</dbReference>
<comment type="caution">
    <text evidence="6">The sequence shown here is derived from an EMBL/GenBank/DDBJ whole genome shotgun (WGS) entry which is preliminary data.</text>
</comment>